<protein>
    <recommendedName>
        <fullName evidence="3">Methyltransferase FkbM domain-containing protein</fullName>
    </recommendedName>
</protein>
<dbReference type="SUPFAM" id="SSF53335">
    <property type="entry name" value="S-adenosyl-L-methionine-dependent methyltransferases"/>
    <property type="match status" value="1"/>
</dbReference>
<dbReference type="Gene3D" id="3.40.50.150">
    <property type="entry name" value="Vaccinia Virus protein VP39"/>
    <property type="match status" value="1"/>
</dbReference>
<sequence length="270" mass="30347">MGLDQVALEHVTRILNSNLPERQKLEQTLRALAKWRSQLIGSTLVAHSGTVVQDGPFKGMTYLATPSEGGIAPKLLGVYETALHDVFLAAPEKEYDAVLNVGCAEGFYAVGCAGLLPDTPVFAWDIDPVARHKCLELARLNGVEAQIDLRERFEAQHVNRVWSELSTKLGRHPKGLLVMDCEGAEFDLLDPQAGNFRWLDLVVEVHPRRERTVRALVERFESTHTVEERQARTGVPDLPPWLEKLGHLDQLLAVWEWRAVPTPWLVMRAR</sequence>
<proteinExistence type="predicted"/>
<evidence type="ECO:0000313" key="2">
    <source>
        <dbReference type="Proteomes" id="UP001593940"/>
    </source>
</evidence>
<accession>A0ABV6Y494</accession>
<dbReference type="Proteomes" id="UP001593940">
    <property type="component" value="Unassembled WGS sequence"/>
</dbReference>
<dbReference type="RefSeq" id="WP_377028857.1">
    <property type="nucleotide sequence ID" value="NZ_JBHOMY010000010.1"/>
</dbReference>
<organism evidence="1 2">
    <name type="scientific">Microvirga arabica</name>
    <dbReference type="NCBI Taxonomy" id="1128671"/>
    <lineage>
        <taxon>Bacteria</taxon>
        <taxon>Pseudomonadati</taxon>
        <taxon>Pseudomonadota</taxon>
        <taxon>Alphaproteobacteria</taxon>
        <taxon>Hyphomicrobiales</taxon>
        <taxon>Methylobacteriaceae</taxon>
        <taxon>Microvirga</taxon>
    </lineage>
</organism>
<gene>
    <name evidence="1" type="ORF">ACETIH_03605</name>
</gene>
<dbReference type="InterPro" id="IPR029063">
    <property type="entry name" value="SAM-dependent_MTases_sf"/>
</dbReference>
<keyword evidence="2" id="KW-1185">Reference proteome</keyword>
<dbReference type="EMBL" id="JBHOMY010000010">
    <property type="protein sequence ID" value="MFC1455822.1"/>
    <property type="molecule type" value="Genomic_DNA"/>
</dbReference>
<comment type="caution">
    <text evidence="1">The sequence shown here is derived from an EMBL/GenBank/DDBJ whole genome shotgun (WGS) entry which is preliminary data.</text>
</comment>
<reference evidence="1 2" key="1">
    <citation type="submission" date="2024-09" db="EMBL/GenBank/DDBJ databases">
        <title>Nodulacao em especies de Leguminosae Basais da Amazonia e Caracterizacao dos Rizobios e Bacterias Associadas aos Nodulos.</title>
        <authorList>
            <person name="Jambeiro I.C.A."/>
            <person name="Lopes I.S."/>
            <person name="Aguiar E.R.G.R."/>
            <person name="Santos A.F.J."/>
            <person name="Dos Santos J.M.F."/>
            <person name="Gross E."/>
        </authorList>
    </citation>
    <scope>NUCLEOTIDE SEQUENCE [LARGE SCALE GENOMIC DNA]</scope>
    <source>
        <strain evidence="1 2">BRUESC1165</strain>
    </source>
</reference>
<evidence type="ECO:0000313" key="1">
    <source>
        <dbReference type="EMBL" id="MFC1455822.1"/>
    </source>
</evidence>
<name>A0ABV6Y494_9HYPH</name>
<evidence type="ECO:0008006" key="3">
    <source>
        <dbReference type="Google" id="ProtNLM"/>
    </source>
</evidence>